<gene>
    <name evidence="1" type="ORF">HPB47_000107</name>
</gene>
<evidence type="ECO:0000313" key="1">
    <source>
        <dbReference type="EMBL" id="KAG0424121.1"/>
    </source>
</evidence>
<organism evidence="1 2">
    <name type="scientific">Ixodes persulcatus</name>
    <name type="common">Taiga tick</name>
    <dbReference type="NCBI Taxonomy" id="34615"/>
    <lineage>
        <taxon>Eukaryota</taxon>
        <taxon>Metazoa</taxon>
        <taxon>Ecdysozoa</taxon>
        <taxon>Arthropoda</taxon>
        <taxon>Chelicerata</taxon>
        <taxon>Arachnida</taxon>
        <taxon>Acari</taxon>
        <taxon>Parasitiformes</taxon>
        <taxon>Ixodida</taxon>
        <taxon>Ixodoidea</taxon>
        <taxon>Ixodidae</taxon>
        <taxon>Ixodinae</taxon>
        <taxon>Ixodes</taxon>
    </lineage>
</organism>
<protein>
    <submittedName>
        <fullName evidence="1">Uncharacterized protein</fullName>
    </submittedName>
</protein>
<reference evidence="1 2" key="1">
    <citation type="journal article" date="2020" name="Cell">
        <title>Large-Scale Comparative Analyses of Tick Genomes Elucidate Their Genetic Diversity and Vector Capacities.</title>
        <authorList>
            <consortium name="Tick Genome and Microbiome Consortium (TIGMIC)"/>
            <person name="Jia N."/>
            <person name="Wang J."/>
            <person name="Shi W."/>
            <person name="Du L."/>
            <person name="Sun Y."/>
            <person name="Zhan W."/>
            <person name="Jiang J.F."/>
            <person name="Wang Q."/>
            <person name="Zhang B."/>
            <person name="Ji P."/>
            <person name="Bell-Sakyi L."/>
            <person name="Cui X.M."/>
            <person name="Yuan T.T."/>
            <person name="Jiang B.G."/>
            <person name="Yang W.F."/>
            <person name="Lam T.T."/>
            <person name="Chang Q.C."/>
            <person name="Ding S.J."/>
            <person name="Wang X.J."/>
            <person name="Zhu J.G."/>
            <person name="Ruan X.D."/>
            <person name="Zhao L."/>
            <person name="Wei J.T."/>
            <person name="Ye R.Z."/>
            <person name="Que T.C."/>
            <person name="Du C.H."/>
            <person name="Zhou Y.H."/>
            <person name="Cheng J.X."/>
            <person name="Dai P.F."/>
            <person name="Guo W.B."/>
            <person name="Han X.H."/>
            <person name="Huang E.J."/>
            <person name="Li L.F."/>
            <person name="Wei W."/>
            <person name="Gao Y.C."/>
            <person name="Liu J.Z."/>
            <person name="Shao H.Z."/>
            <person name="Wang X."/>
            <person name="Wang C.C."/>
            <person name="Yang T.C."/>
            <person name="Huo Q.B."/>
            <person name="Li W."/>
            <person name="Chen H.Y."/>
            <person name="Chen S.E."/>
            <person name="Zhou L.G."/>
            <person name="Ni X.B."/>
            <person name="Tian J.H."/>
            <person name="Sheng Y."/>
            <person name="Liu T."/>
            <person name="Pan Y.S."/>
            <person name="Xia L.Y."/>
            <person name="Li J."/>
            <person name="Zhao F."/>
            <person name="Cao W.C."/>
        </authorList>
    </citation>
    <scope>NUCLEOTIDE SEQUENCE [LARGE SCALE GENOMIC DNA]</scope>
    <source>
        <strain evidence="1">Iper-2018</strain>
    </source>
</reference>
<name>A0AC60PSZ3_IXOPE</name>
<comment type="caution">
    <text evidence="1">The sequence shown here is derived from an EMBL/GenBank/DDBJ whole genome shotgun (WGS) entry which is preliminary data.</text>
</comment>
<keyword evidence="2" id="KW-1185">Reference proteome</keyword>
<dbReference type="EMBL" id="JABSTQ010010011">
    <property type="protein sequence ID" value="KAG0424121.1"/>
    <property type="molecule type" value="Genomic_DNA"/>
</dbReference>
<proteinExistence type="predicted"/>
<dbReference type="Proteomes" id="UP000805193">
    <property type="component" value="Unassembled WGS sequence"/>
</dbReference>
<accession>A0AC60PSZ3</accession>
<evidence type="ECO:0000313" key="2">
    <source>
        <dbReference type="Proteomes" id="UP000805193"/>
    </source>
</evidence>
<sequence length="134" mass="14836">MAPTKRKAISLDVKQQILPRFASGFQGGSLVQKYELSQSTISTILKAGDAVKKAGTGGHADHRKRVRDPLNTDVEEALYKWFLTTRTQNVPITGPILAAKAKAFTLLKSPRSRKYNVSRLIFHNLIDSMLVSTL</sequence>